<name>A0ACB8UQS0_9EURO</name>
<evidence type="ECO:0000313" key="1">
    <source>
        <dbReference type="EMBL" id="KAI2383241.1"/>
    </source>
</evidence>
<accession>A0ACB8UQS0</accession>
<keyword evidence="1" id="KW-0378">Hydrolase</keyword>
<proteinExistence type="predicted"/>
<sequence>MKLSASAAAALLGAPLLVAAQTFTDCNPLQKSCPPNPALSGTGNFDFTKGASDRFTFAGGTPTYNGEGVSLTVAKQGDNPRIQSKFYMMFGYVEVTMKAAPGKGIVSSVVLQSDCLDEIDWEWLGGNDGQVQTNFFGQGKTATYDRSASHPNPNNQKAFHKYTIDWTKDRIQFGIDGAIIRTITPNDANAKGQYPQTPMHLRVGSWAGGDPNNKPGTIEWAGGLTDYKAGPYTMLVQSVKMTDYSTGTQYTYSDKTGTWQSIRAQDGKISGSGTPGSGPQVQNSVPPAEASIKPSQGTTGGSWVIPRPVPTTTQSSITGVAGVPSGWLVTDNGRPSAPSTASVSEQTPVLF</sequence>
<reference evidence="1" key="1">
    <citation type="journal article" date="2022" name="bioRxiv">
        <title>Population genetic analysis of Ophidiomyces ophidiicola, the causative agent of snake fungal disease, indicates recent introductions to the USA.</title>
        <authorList>
            <person name="Ladner J.T."/>
            <person name="Palmer J.M."/>
            <person name="Ettinger C.L."/>
            <person name="Stajich J.E."/>
            <person name="Farrell T.M."/>
            <person name="Glorioso B.M."/>
            <person name="Lawson B."/>
            <person name="Price S.J."/>
            <person name="Stengle A.G."/>
            <person name="Grear D.A."/>
            <person name="Lorch J.M."/>
        </authorList>
    </citation>
    <scope>NUCLEOTIDE SEQUENCE</scope>
    <source>
        <strain evidence="1">NWHC 24266-5</strain>
    </source>
</reference>
<organism evidence="1">
    <name type="scientific">Ophidiomyces ophidiicola</name>
    <dbReference type="NCBI Taxonomy" id="1387563"/>
    <lineage>
        <taxon>Eukaryota</taxon>
        <taxon>Fungi</taxon>
        <taxon>Dikarya</taxon>
        <taxon>Ascomycota</taxon>
        <taxon>Pezizomycotina</taxon>
        <taxon>Eurotiomycetes</taxon>
        <taxon>Eurotiomycetidae</taxon>
        <taxon>Onygenales</taxon>
        <taxon>Onygenaceae</taxon>
        <taxon>Ophidiomyces</taxon>
    </lineage>
</organism>
<keyword evidence="1" id="KW-0326">Glycosidase</keyword>
<comment type="caution">
    <text evidence="1">The sequence shown here is derived from an EMBL/GenBank/DDBJ whole genome shotgun (WGS) entry which is preliminary data.</text>
</comment>
<protein>
    <submittedName>
        <fullName evidence="1">Transglycosylase</fullName>
        <ecNumber evidence="1">3.2.1.73</ecNumber>
    </submittedName>
</protein>
<dbReference type="EC" id="3.2.1.73" evidence="1"/>
<gene>
    <name evidence="1" type="primary">CRH1</name>
    <name evidence="1" type="ORF">LOY88_005410</name>
</gene>
<dbReference type="EMBL" id="JALBCA010000095">
    <property type="protein sequence ID" value="KAI2383241.1"/>
    <property type="molecule type" value="Genomic_DNA"/>
</dbReference>